<name>A0A7W5AY30_9BACL</name>
<evidence type="ECO:0000256" key="3">
    <source>
        <dbReference type="ARBA" id="ARBA00022801"/>
    </source>
</evidence>
<dbReference type="InterPro" id="IPR051201">
    <property type="entry name" value="Chloro_Bact_Ser_Proteases"/>
</dbReference>
<dbReference type="EC" id="3.4.21.107" evidence="8"/>
<dbReference type="Proteomes" id="UP000570361">
    <property type="component" value="Unassembled WGS sequence"/>
</dbReference>
<evidence type="ECO:0000313" key="9">
    <source>
        <dbReference type="Proteomes" id="UP000570361"/>
    </source>
</evidence>
<dbReference type="Gene3D" id="2.40.10.10">
    <property type="entry name" value="Trypsin-like serine proteases"/>
    <property type="match status" value="2"/>
</dbReference>
<comment type="caution">
    <text evidence="8">The sequence shown here is derived from an EMBL/GenBank/DDBJ whole genome shotgun (WGS) entry which is preliminary data.</text>
</comment>
<dbReference type="GO" id="GO:0004252">
    <property type="term" value="F:serine-type endopeptidase activity"/>
    <property type="evidence" value="ECO:0007669"/>
    <property type="project" value="InterPro"/>
</dbReference>
<accession>A0A7W5AY30</accession>
<dbReference type="EMBL" id="JACHXK010000005">
    <property type="protein sequence ID" value="MBB3110883.1"/>
    <property type="molecule type" value="Genomic_DNA"/>
</dbReference>
<evidence type="ECO:0000313" key="8">
    <source>
        <dbReference type="EMBL" id="MBB3110883.1"/>
    </source>
</evidence>
<dbReference type="PANTHER" id="PTHR43343">
    <property type="entry name" value="PEPTIDASE S12"/>
    <property type="match status" value="1"/>
</dbReference>
<feature type="compositionally biased region" description="Acidic residues" evidence="5">
    <location>
        <begin position="344"/>
        <end position="358"/>
    </location>
</feature>
<keyword evidence="6" id="KW-0812">Transmembrane</keyword>
<feature type="region of interest" description="Disordered" evidence="5">
    <location>
        <begin position="343"/>
        <end position="370"/>
    </location>
</feature>
<keyword evidence="2 8" id="KW-0645">Protease</keyword>
<feature type="domain" description="PDZ" evidence="7">
    <location>
        <begin position="382"/>
        <end position="451"/>
    </location>
</feature>
<evidence type="ECO:0000256" key="1">
    <source>
        <dbReference type="ARBA" id="ARBA00010541"/>
    </source>
</evidence>
<dbReference type="Pfam" id="PF13365">
    <property type="entry name" value="Trypsin_2"/>
    <property type="match status" value="1"/>
</dbReference>
<dbReference type="Pfam" id="PF13180">
    <property type="entry name" value="PDZ_2"/>
    <property type="match status" value="1"/>
</dbReference>
<evidence type="ECO:0000256" key="5">
    <source>
        <dbReference type="SAM" id="MobiDB-lite"/>
    </source>
</evidence>
<proteinExistence type="inferred from homology"/>
<dbReference type="SUPFAM" id="SSF50494">
    <property type="entry name" value="Trypsin-like serine proteases"/>
    <property type="match status" value="1"/>
</dbReference>
<comment type="similarity">
    <text evidence="1">Belongs to the peptidase S1C family.</text>
</comment>
<keyword evidence="6" id="KW-1133">Transmembrane helix</keyword>
<evidence type="ECO:0000256" key="2">
    <source>
        <dbReference type="ARBA" id="ARBA00022670"/>
    </source>
</evidence>
<evidence type="ECO:0000259" key="7">
    <source>
        <dbReference type="Pfam" id="PF13180"/>
    </source>
</evidence>
<reference evidence="8 9" key="1">
    <citation type="submission" date="2020-08" db="EMBL/GenBank/DDBJ databases">
        <title>Genomic Encyclopedia of Type Strains, Phase III (KMG-III): the genomes of soil and plant-associated and newly described type strains.</title>
        <authorList>
            <person name="Whitman W."/>
        </authorList>
    </citation>
    <scope>NUCLEOTIDE SEQUENCE [LARGE SCALE GENOMIC DNA]</scope>
    <source>
        <strain evidence="8 9">CECT 5862</strain>
    </source>
</reference>
<dbReference type="PANTHER" id="PTHR43343:SF3">
    <property type="entry name" value="PROTEASE DO-LIKE 8, CHLOROPLASTIC"/>
    <property type="match status" value="1"/>
</dbReference>
<feature type="transmembrane region" description="Helical" evidence="6">
    <location>
        <begin position="40"/>
        <end position="62"/>
    </location>
</feature>
<gene>
    <name evidence="8" type="ORF">FHS18_002950</name>
</gene>
<keyword evidence="6" id="KW-0472">Membrane</keyword>
<evidence type="ECO:0000256" key="4">
    <source>
        <dbReference type="ARBA" id="ARBA00022825"/>
    </source>
</evidence>
<keyword evidence="3 8" id="KW-0378">Hydrolase</keyword>
<dbReference type="AlphaFoldDB" id="A0A7W5AY30"/>
<dbReference type="InterPro" id="IPR009003">
    <property type="entry name" value="Peptidase_S1_PA"/>
</dbReference>
<dbReference type="GO" id="GO:0006508">
    <property type="term" value="P:proteolysis"/>
    <property type="evidence" value="ECO:0007669"/>
    <property type="project" value="UniProtKB-KW"/>
</dbReference>
<evidence type="ECO:0000256" key="6">
    <source>
        <dbReference type="SAM" id="Phobius"/>
    </source>
</evidence>
<keyword evidence="9" id="KW-1185">Reference proteome</keyword>
<dbReference type="RefSeq" id="WP_183600756.1">
    <property type="nucleotide sequence ID" value="NZ_JACHXK010000005.1"/>
</dbReference>
<dbReference type="SUPFAM" id="SSF50156">
    <property type="entry name" value="PDZ domain-like"/>
    <property type="match status" value="1"/>
</dbReference>
<dbReference type="Gene3D" id="2.30.42.10">
    <property type="match status" value="1"/>
</dbReference>
<keyword evidence="4" id="KW-0720">Serine protease</keyword>
<dbReference type="InterPro" id="IPR001940">
    <property type="entry name" value="Peptidase_S1C"/>
</dbReference>
<dbReference type="InterPro" id="IPR001478">
    <property type="entry name" value="PDZ"/>
</dbReference>
<dbReference type="PRINTS" id="PR00834">
    <property type="entry name" value="PROTEASES2C"/>
</dbReference>
<organism evidence="8 9">
    <name type="scientific">Paenibacillus phyllosphaerae</name>
    <dbReference type="NCBI Taxonomy" id="274593"/>
    <lineage>
        <taxon>Bacteria</taxon>
        <taxon>Bacillati</taxon>
        <taxon>Bacillota</taxon>
        <taxon>Bacilli</taxon>
        <taxon>Bacillales</taxon>
        <taxon>Paenibacillaceae</taxon>
        <taxon>Paenibacillus</taxon>
    </lineage>
</organism>
<sequence>MSLFDDDFYSTRVSRRTRWTKQEGKGFSPMPRRSRRSWSSFRLAMFSSVTSAIAVVLVFGLFTGFDRGTSFIADGSTAVAAIQTNDPLERTVQAADMVRPAVVSIINEQSLSTLQGMAEGSGDAAGSEDELTEAALGSGVIFEKVKGKAHIITNAHVVAGAQAVKAVLSTGEVREAELIGTDEITDLAVLEIDASGIDTVAEIGDSTALRAGQMVMAIGNPLGLSDSLSMGIVSKTKRVIPVSLAQDGNYDWEQEVIQVDASINQGNSGGPLIDLDGRVVGINSMKVADFGVEGVGFAIPTHEAMPIVESLLEYGKVKRPYLGVYTMDLGQYLAQQAAARAVEDDPALESGADEEAGPQDDHGDVPDAEEQLEDPADLILPEDVDQGVIVLEAVGPALDAGLQFNDVIVKLDKQTITSTLDLRKYLYEAKEIGDSIDVTLYRDGKRETLTFTLGEKTDK</sequence>
<protein>
    <submittedName>
        <fullName evidence="8">Serine protease Do</fullName>
        <ecNumber evidence="8">3.4.21.107</ecNumber>
    </submittedName>
</protein>
<dbReference type="InterPro" id="IPR036034">
    <property type="entry name" value="PDZ_sf"/>
</dbReference>
<dbReference type="InterPro" id="IPR043504">
    <property type="entry name" value="Peptidase_S1_PA_chymotrypsin"/>
</dbReference>